<feature type="domain" description="Yippee" evidence="5">
    <location>
        <begin position="13"/>
        <end position="110"/>
    </location>
</feature>
<dbReference type="PROSITE" id="PS51792">
    <property type="entry name" value="YIPPEE"/>
    <property type="match status" value="1"/>
</dbReference>
<evidence type="ECO:0000313" key="6">
    <source>
        <dbReference type="EMBL" id="KAG8467374.1"/>
    </source>
</evidence>
<dbReference type="AlphaFoldDB" id="A0A8J5XVN3"/>
<organism evidence="6 7">
    <name type="scientific">Diacronema lutheri</name>
    <name type="common">Unicellular marine alga</name>
    <name type="synonym">Monochrysis lutheri</name>
    <dbReference type="NCBI Taxonomy" id="2081491"/>
    <lineage>
        <taxon>Eukaryota</taxon>
        <taxon>Haptista</taxon>
        <taxon>Haptophyta</taxon>
        <taxon>Pavlovophyceae</taxon>
        <taxon>Pavlovales</taxon>
        <taxon>Pavlovaceae</taxon>
        <taxon>Diacronema</taxon>
    </lineage>
</organism>
<keyword evidence="2" id="KW-0479">Metal-binding</keyword>
<keyword evidence="7" id="KW-1185">Reference proteome</keyword>
<evidence type="ECO:0000256" key="3">
    <source>
        <dbReference type="ARBA" id="ARBA00022833"/>
    </source>
</evidence>
<dbReference type="InterPro" id="IPR034751">
    <property type="entry name" value="Yippee"/>
</dbReference>
<gene>
    <name evidence="6" type="ORF">KFE25_000690</name>
</gene>
<dbReference type="PANTHER" id="PTHR13848">
    <property type="entry name" value="PROTEIN YIPPEE-LIKE CG15309-RELATED"/>
    <property type="match status" value="1"/>
</dbReference>
<proteinExistence type="inferred from homology"/>
<dbReference type="GO" id="GO:0046872">
    <property type="term" value="F:metal ion binding"/>
    <property type="evidence" value="ECO:0007669"/>
    <property type="project" value="UniProtKB-KW"/>
</dbReference>
<comment type="caution">
    <text evidence="6">The sequence shown here is derived from an EMBL/GenBank/DDBJ whole genome shotgun (WGS) entry which is preliminary data.</text>
</comment>
<dbReference type="Proteomes" id="UP000751190">
    <property type="component" value="Unassembled WGS sequence"/>
</dbReference>
<name>A0A8J5XVN3_DIALT</name>
<dbReference type="InterPro" id="IPR004910">
    <property type="entry name" value="Yippee/Mis18/Cereblon"/>
</dbReference>
<protein>
    <recommendedName>
        <fullName evidence="4">Protein yippee-like</fullName>
    </recommendedName>
</protein>
<accession>A0A8J5XVN3</accession>
<dbReference type="OrthoDB" id="6407410at2759"/>
<evidence type="ECO:0000256" key="4">
    <source>
        <dbReference type="RuleBase" id="RU110713"/>
    </source>
</evidence>
<evidence type="ECO:0000259" key="5">
    <source>
        <dbReference type="PROSITE" id="PS51792"/>
    </source>
</evidence>
<dbReference type="Pfam" id="PF03226">
    <property type="entry name" value="Yippee-Mis18"/>
    <property type="match status" value="1"/>
</dbReference>
<evidence type="ECO:0000313" key="7">
    <source>
        <dbReference type="Proteomes" id="UP000751190"/>
    </source>
</evidence>
<reference evidence="6" key="1">
    <citation type="submission" date="2021-05" db="EMBL/GenBank/DDBJ databases">
        <title>The genome of the haptophyte Pavlova lutheri (Diacronema luteri, Pavlovales) - a model for lipid biosynthesis in eukaryotic algae.</title>
        <authorList>
            <person name="Hulatt C.J."/>
            <person name="Posewitz M.C."/>
        </authorList>
    </citation>
    <scope>NUCLEOTIDE SEQUENCE</scope>
    <source>
        <strain evidence="6">NIVA-4/92</strain>
    </source>
</reference>
<dbReference type="OMA" id="SSRIYGC"/>
<evidence type="ECO:0000256" key="1">
    <source>
        <dbReference type="ARBA" id="ARBA00005613"/>
    </source>
</evidence>
<dbReference type="EMBL" id="JAGTXO010000006">
    <property type="protein sequence ID" value="KAG8467374.1"/>
    <property type="molecule type" value="Genomic_DNA"/>
</dbReference>
<keyword evidence="3" id="KW-0862">Zinc</keyword>
<dbReference type="InterPro" id="IPR039058">
    <property type="entry name" value="Yippee_fam"/>
</dbReference>
<sequence>MGRIFLEYVSCEVVHVCSLCRTHLADHDSIISKAFQGRHGRAYLFSDVVNVSTGPRENRLLLTGLHVVADIYCNKCETRLGWKYVEAFEETQKYKEGKFILEKAMIAKEEERQNFDTFVEILPSTLTAAA</sequence>
<comment type="similarity">
    <text evidence="1 4">Belongs to the yippee family.</text>
</comment>
<evidence type="ECO:0000256" key="2">
    <source>
        <dbReference type="ARBA" id="ARBA00022723"/>
    </source>
</evidence>